<organism evidence="2 3">
    <name type="scientific">Mycolicibacterium sphagni</name>
    <dbReference type="NCBI Taxonomy" id="1786"/>
    <lineage>
        <taxon>Bacteria</taxon>
        <taxon>Bacillati</taxon>
        <taxon>Actinomycetota</taxon>
        <taxon>Actinomycetes</taxon>
        <taxon>Mycobacteriales</taxon>
        <taxon>Mycobacteriaceae</taxon>
        <taxon>Mycolicibacterium</taxon>
    </lineage>
</organism>
<dbReference type="InterPro" id="IPR004675">
    <property type="entry name" value="AhpD_core"/>
</dbReference>
<evidence type="ECO:0000313" key="2">
    <source>
        <dbReference type="EMBL" id="NTY62375.1"/>
    </source>
</evidence>
<dbReference type="RefSeq" id="WP_174400088.1">
    <property type="nucleotide sequence ID" value="NZ_VBSB01000015.1"/>
</dbReference>
<sequence>MDDETAKTLNVVAERGNQMSRISIVEVASANPEQLEARAAIKKAWGRVPNIGEVIALSLPLTRAILDFDDALGAGTFRDDSAELLAIAVSEQNRCAYCLSAHSAAGRAAGVASADVATARTGSVTDPKMTAALTFAQGVVRGRGHVTDDALAAVREAGWSDVDIVEIVGHVIATTLSNYLHHLSNVPIDYPLVTFAHDADQSRER</sequence>
<accession>A0ABX2K3U3</accession>
<proteinExistence type="predicted"/>
<keyword evidence="3" id="KW-1185">Reference proteome</keyword>
<dbReference type="PANTHER" id="PTHR35446:SF3">
    <property type="entry name" value="CMD DOMAIN-CONTAINING PROTEIN"/>
    <property type="match status" value="1"/>
</dbReference>
<reference evidence="2 3" key="1">
    <citation type="submission" date="2019-05" db="EMBL/GenBank/DDBJ databases">
        <title>Mycolicibacterium sphagni ENV482 genome assembly.</title>
        <authorList>
            <person name="Chen W."/>
            <person name="Faulkner N.W."/>
            <person name="Hyman M.R."/>
        </authorList>
    </citation>
    <scope>NUCLEOTIDE SEQUENCE [LARGE SCALE GENOMIC DNA]</scope>
    <source>
        <strain evidence="2 3">ENV482</strain>
    </source>
</reference>
<feature type="domain" description="Carboxymuconolactone decarboxylase-like" evidence="1">
    <location>
        <begin position="63"/>
        <end position="136"/>
    </location>
</feature>
<protein>
    <submittedName>
        <fullName evidence="2">Carboxymuconolactone decarboxylase family protein</fullName>
    </submittedName>
</protein>
<evidence type="ECO:0000313" key="3">
    <source>
        <dbReference type="Proteomes" id="UP000708347"/>
    </source>
</evidence>
<dbReference type="Proteomes" id="UP000708347">
    <property type="component" value="Unassembled WGS sequence"/>
</dbReference>
<name>A0ABX2K3U3_9MYCO</name>
<evidence type="ECO:0000259" key="1">
    <source>
        <dbReference type="Pfam" id="PF02627"/>
    </source>
</evidence>
<comment type="caution">
    <text evidence="2">The sequence shown here is derived from an EMBL/GenBank/DDBJ whole genome shotgun (WGS) entry which is preliminary data.</text>
</comment>
<dbReference type="InterPro" id="IPR029032">
    <property type="entry name" value="AhpD-like"/>
</dbReference>
<dbReference type="SUPFAM" id="SSF69118">
    <property type="entry name" value="AhpD-like"/>
    <property type="match status" value="1"/>
</dbReference>
<dbReference type="EMBL" id="VBSB01000015">
    <property type="protein sequence ID" value="NTY62375.1"/>
    <property type="molecule type" value="Genomic_DNA"/>
</dbReference>
<dbReference type="Pfam" id="PF02627">
    <property type="entry name" value="CMD"/>
    <property type="match status" value="1"/>
</dbReference>
<gene>
    <name evidence="2" type="ORF">FEG63_22820</name>
</gene>
<dbReference type="InterPro" id="IPR003779">
    <property type="entry name" value="CMD-like"/>
</dbReference>
<dbReference type="PANTHER" id="PTHR35446">
    <property type="entry name" value="SI:CH211-175M2.5"/>
    <property type="match status" value="1"/>
</dbReference>
<dbReference type="Gene3D" id="1.20.1290.10">
    <property type="entry name" value="AhpD-like"/>
    <property type="match status" value="1"/>
</dbReference>
<dbReference type="NCBIfam" id="TIGR00778">
    <property type="entry name" value="ahpD_dom"/>
    <property type="match status" value="1"/>
</dbReference>